<dbReference type="Proteomes" id="UP001444071">
    <property type="component" value="Unassembled WGS sequence"/>
</dbReference>
<feature type="region of interest" description="Disordered" evidence="1">
    <location>
        <begin position="116"/>
        <end position="166"/>
    </location>
</feature>
<feature type="compositionally biased region" description="Polar residues" evidence="1">
    <location>
        <begin position="211"/>
        <end position="227"/>
    </location>
</feature>
<protein>
    <submittedName>
        <fullName evidence="2">Uncharacterized protein</fullName>
    </submittedName>
</protein>
<sequence>MSPPESSTIASYVTLRKTKKPESRCDRPRSTVDQIGFGEREFIRTRMSVEEQLERMRRNQEASSLREKRRETLSCSSSFSKDNPLLHLQSRSQVEGACLNPVELETALLQIKGLKEQSRTTSEASGAKSAEGPPTSPQKVQRTEGVKDSKHEEVQQEKATNLLIGNQPPAEINNELFEKQRVVIVDLGTEPKHVEFVNLMPFEDDECKGQDLTSSPINTTTENSFQRPSPEPMEEETDGSQTPSQEDHPGRSLDSYKQLTEDSKKHNINNNMLAVQTFTLVSSDT</sequence>
<feature type="compositionally biased region" description="Basic and acidic residues" evidence="1">
    <location>
        <begin position="51"/>
        <end position="72"/>
    </location>
</feature>
<reference evidence="2 3" key="1">
    <citation type="submission" date="2021-06" db="EMBL/GenBank/DDBJ databases">
        <authorList>
            <person name="Palmer J.M."/>
        </authorList>
    </citation>
    <scope>NUCLEOTIDE SEQUENCE [LARGE SCALE GENOMIC DNA]</scope>
    <source>
        <strain evidence="2 3">XR_2019</strain>
        <tissue evidence="2">Muscle</tissue>
    </source>
</reference>
<evidence type="ECO:0000313" key="2">
    <source>
        <dbReference type="EMBL" id="MEQ2267064.1"/>
    </source>
</evidence>
<evidence type="ECO:0000313" key="3">
    <source>
        <dbReference type="Proteomes" id="UP001444071"/>
    </source>
</evidence>
<feature type="compositionally biased region" description="Basic and acidic residues" evidence="1">
    <location>
        <begin position="20"/>
        <end position="30"/>
    </location>
</feature>
<feature type="region of interest" description="Disordered" evidence="1">
    <location>
        <begin position="51"/>
        <end position="82"/>
    </location>
</feature>
<dbReference type="PANTHER" id="PTHR12752:SF3">
    <property type="entry name" value="PLECKSTRIN HOMOLOGY DOMAIN-CONTAINING FAMILY A MEMBER 5"/>
    <property type="match status" value="1"/>
</dbReference>
<feature type="region of interest" description="Disordered" evidence="1">
    <location>
        <begin position="1"/>
        <end position="30"/>
    </location>
</feature>
<feature type="region of interest" description="Disordered" evidence="1">
    <location>
        <begin position="205"/>
        <end position="270"/>
    </location>
</feature>
<comment type="caution">
    <text evidence="2">The sequence shown here is derived from an EMBL/GenBank/DDBJ whole genome shotgun (WGS) entry which is preliminary data.</text>
</comment>
<keyword evidence="3" id="KW-1185">Reference proteome</keyword>
<evidence type="ECO:0000256" key="1">
    <source>
        <dbReference type="SAM" id="MobiDB-lite"/>
    </source>
</evidence>
<proteinExistence type="predicted"/>
<organism evidence="2 3">
    <name type="scientific">Xenotaenia resolanae</name>
    <dbReference type="NCBI Taxonomy" id="208358"/>
    <lineage>
        <taxon>Eukaryota</taxon>
        <taxon>Metazoa</taxon>
        <taxon>Chordata</taxon>
        <taxon>Craniata</taxon>
        <taxon>Vertebrata</taxon>
        <taxon>Euteleostomi</taxon>
        <taxon>Actinopterygii</taxon>
        <taxon>Neopterygii</taxon>
        <taxon>Teleostei</taxon>
        <taxon>Neoteleostei</taxon>
        <taxon>Acanthomorphata</taxon>
        <taxon>Ovalentaria</taxon>
        <taxon>Atherinomorphae</taxon>
        <taxon>Cyprinodontiformes</taxon>
        <taxon>Goodeidae</taxon>
        <taxon>Xenotaenia</taxon>
    </lineage>
</organism>
<dbReference type="PANTHER" id="PTHR12752">
    <property type="entry name" value="PHOSPHOINOSITOL 3-PHOSPHATE-BINDING PROTEIN"/>
    <property type="match status" value="1"/>
</dbReference>
<feature type="compositionally biased region" description="Basic and acidic residues" evidence="1">
    <location>
        <begin position="141"/>
        <end position="156"/>
    </location>
</feature>
<name>A0ABV0WC65_9TELE</name>
<gene>
    <name evidence="2" type="ORF">XENORESO_001215</name>
</gene>
<accession>A0ABV0WC65</accession>
<feature type="compositionally biased region" description="Polar residues" evidence="1">
    <location>
        <begin position="1"/>
        <end position="11"/>
    </location>
</feature>
<dbReference type="EMBL" id="JAHRIM010041241">
    <property type="protein sequence ID" value="MEQ2267064.1"/>
    <property type="molecule type" value="Genomic_DNA"/>
</dbReference>